<feature type="compositionally biased region" description="Polar residues" evidence="1">
    <location>
        <begin position="203"/>
        <end position="213"/>
    </location>
</feature>
<proteinExistence type="predicted"/>
<name>A0A9Q1F8G4_SYNKA</name>
<gene>
    <name evidence="2" type="ORF">SKAU_G00208610</name>
</gene>
<dbReference type="Proteomes" id="UP001152622">
    <property type="component" value="Chromosome 7"/>
</dbReference>
<keyword evidence="3" id="KW-1185">Reference proteome</keyword>
<accession>A0A9Q1F8G4</accession>
<dbReference type="EMBL" id="JAINUF010000007">
    <property type="protein sequence ID" value="KAJ8353294.1"/>
    <property type="molecule type" value="Genomic_DNA"/>
</dbReference>
<protein>
    <submittedName>
        <fullName evidence="2">Uncharacterized protein</fullName>
    </submittedName>
</protein>
<evidence type="ECO:0000313" key="2">
    <source>
        <dbReference type="EMBL" id="KAJ8353294.1"/>
    </source>
</evidence>
<sequence>MASPLTPDNTFFSTTPSPDGDILPALMPNSPGPQSPWTTMDHAEYLNWCSKHLLRKFISRDPGLHQAAMQWSRTKLEELFQTQRGLLQVLNQPHREELEPSALAGITVMMAYSYQIVLDRERTSEHRTREIQGAHQLIELEQRLQDLCQQGKLDCPGKEPQGTAYNQAPIHDTSGQDVPTQTPPNSDLDAQPTQIGSLPCLEHSTTSTETPANTLHCHPDQPPPYRETHHLGTMRHPTSIRRPHMCIA</sequence>
<dbReference type="AlphaFoldDB" id="A0A9Q1F8G4"/>
<feature type="compositionally biased region" description="Polar residues" evidence="1">
    <location>
        <begin position="1"/>
        <end position="17"/>
    </location>
</feature>
<comment type="caution">
    <text evidence="2">The sequence shown here is derived from an EMBL/GenBank/DDBJ whole genome shotgun (WGS) entry which is preliminary data.</text>
</comment>
<evidence type="ECO:0000256" key="1">
    <source>
        <dbReference type="SAM" id="MobiDB-lite"/>
    </source>
</evidence>
<feature type="region of interest" description="Disordered" evidence="1">
    <location>
        <begin position="153"/>
        <end position="248"/>
    </location>
</feature>
<reference evidence="2" key="1">
    <citation type="journal article" date="2023" name="Science">
        <title>Genome structures resolve the early diversification of teleost fishes.</title>
        <authorList>
            <person name="Parey E."/>
            <person name="Louis A."/>
            <person name="Montfort J."/>
            <person name="Bouchez O."/>
            <person name="Roques C."/>
            <person name="Iampietro C."/>
            <person name="Lluch J."/>
            <person name="Castinel A."/>
            <person name="Donnadieu C."/>
            <person name="Desvignes T."/>
            <person name="Floi Bucao C."/>
            <person name="Jouanno E."/>
            <person name="Wen M."/>
            <person name="Mejri S."/>
            <person name="Dirks R."/>
            <person name="Jansen H."/>
            <person name="Henkel C."/>
            <person name="Chen W.J."/>
            <person name="Zahm M."/>
            <person name="Cabau C."/>
            <person name="Klopp C."/>
            <person name="Thompson A.W."/>
            <person name="Robinson-Rechavi M."/>
            <person name="Braasch I."/>
            <person name="Lecointre G."/>
            <person name="Bobe J."/>
            <person name="Postlethwait J.H."/>
            <person name="Berthelot C."/>
            <person name="Roest Crollius H."/>
            <person name="Guiguen Y."/>
        </authorList>
    </citation>
    <scope>NUCLEOTIDE SEQUENCE</scope>
    <source>
        <strain evidence="2">WJC10195</strain>
    </source>
</reference>
<feature type="region of interest" description="Disordered" evidence="1">
    <location>
        <begin position="1"/>
        <end position="21"/>
    </location>
</feature>
<feature type="compositionally biased region" description="Polar residues" evidence="1">
    <location>
        <begin position="173"/>
        <end position="185"/>
    </location>
</feature>
<organism evidence="2 3">
    <name type="scientific">Synaphobranchus kaupii</name>
    <name type="common">Kaup's arrowtooth eel</name>
    <dbReference type="NCBI Taxonomy" id="118154"/>
    <lineage>
        <taxon>Eukaryota</taxon>
        <taxon>Metazoa</taxon>
        <taxon>Chordata</taxon>
        <taxon>Craniata</taxon>
        <taxon>Vertebrata</taxon>
        <taxon>Euteleostomi</taxon>
        <taxon>Actinopterygii</taxon>
        <taxon>Neopterygii</taxon>
        <taxon>Teleostei</taxon>
        <taxon>Anguilliformes</taxon>
        <taxon>Synaphobranchidae</taxon>
        <taxon>Synaphobranchus</taxon>
    </lineage>
</organism>
<feature type="compositionally biased region" description="Basic residues" evidence="1">
    <location>
        <begin position="238"/>
        <end position="248"/>
    </location>
</feature>
<evidence type="ECO:0000313" key="3">
    <source>
        <dbReference type="Proteomes" id="UP001152622"/>
    </source>
</evidence>